<evidence type="ECO:0000313" key="2">
    <source>
        <dbReference type="EMBL" id="NOU50274.1"/>
    </source>
</evidence>
<dbReference type="Proteomes" id="UP000586305">
    <property type="component" value="Unassembled WGS sequence"/>
</dbReference>
<dbReference type="RefSeq" id="WP_171625340.1">
    <property type="nucleotide sequence ID" value="NZ_JABBPG010000002.1"/>
</dbReference>
<name>A0A849VEB1_9GAMM</name>
<accession>A0A849VEB1</accession>
<dbReference type="EMBL" id="JABBPG010000002">
    <property type="protein sequence ID" value="NOU50274.1"/>
    <property type="molecule type" value="Genomic_DNA"/>
</dbReference>
<dbReference type="Pfam" id="PF22262">
    <property type="entry name" value="DUF6950"/>
    <property type="match status" value="1"/>
</dbReference>
<evidence type="ECO:0000313" key="3">
    <source>
        <dbReference type="Proteomes" id="UP000586305"/>
    </source>
</evidence>
<keyword evidence="3" id="KW-1185">Reference proteome</keyword>
<gene>
    <name evidence="2" type="ORF">HG263_06925</name>
</gene>
<comment type="caution">
    <text evidence="2">The sequence shown here is derived from an EMBL/GenBank/DDBJ whole genome shotgun (WGS) entry which is preliminary data.</text>
</comment>
<dbReference type="InterPro" id="IPR053802">
    <property type="entry name" value="DUF6950"/>
</dbReference>
<evidence type="ECO:0000259" key="1">
    <source>
        <dbReference type="Pfam" id="PF22262"/>
    </source>
</evidence>
<sequence>MKSVIAKLDAYLQSCEHTPFELGVFDCCLFVADWVKYVHGFDPAPERGTYTTFKQGLNIIKRDFKRTFESRLNAKPNSIGFATRGDIALCNYERELVGGIIGLGCVYTVSDYGVTTLSLDAVRYVYSLGDIHG</sequence>
<proteinExistence type="predicted"/>
<protein>
    <recommendedName>
        <fullName evidence="1">DUF6950 domain-containing protein</fullName>
    </recommendedName>
</protein>
<organism evidence="2 3">
    <name type="scientific">Pseudoalteromonas caenipelagi</name>
    <dbReference type="NCBI Taxonomy" id="2726988"/>
    <lineage>
        <taxon>Bacteria</taxon>
        <taxon>Pseudomonadati</taxon>
        <taxon>Pseudomonadota</taxon>
        <taxon>Gammaproteobacteria</taxon>
        <taxon>Alteromonadales</taxon>
        <taxon>Pseudoalteromonadaceae</taxon>
        <taxon>Pseudoalteromonas</taxon>
    </lineage>
</organism>
<dbReference type="AlphaFoldDB" id="A0A849VEB1"/>
<reference evidence="2 3" key="1">
    <citation type="submission" date="2020-04" db="EMBL/GenBank/DDBJ databases">
        <title>Pseudoalteromonas caenipelagi sp. nov., isolated from a tidal flat.</title>
        <authorList>
            <person name="Park S."/>
            <person name="Yoon J.-H."/>
        </authorList>
    </citation>
    <scope>NUCLEOTIDE SEQUENCE [LARGE SCALE GENOMIC DNA]</scope>
    <source>
        <strain evidence="2 3">JBTF-M23</strain>
    </source>
</reference>
<feature type="domain" description="DUF6950" evidence="1">
    <location>
        <begin position="6"/>
        <end position="126"/>
    </location>
</feature>